<name>A0ABX3ETE6_9BACL</name>
<feature type="region of interest" description="Disordered" evidence="1">
    <location>
        <begin position="12"/>
        <end position="43"/>
    </location>
</feature>
<comment type="caution">
    <text evidence="2">The sequence shown here is derived from an EMBL/GenBank/DDBJ whole genome shotgun (WGS) entry which is preliminary data.</text>
</comment>
<evidence type="ECO:0000313" key="2">
    <source>
        <dbReference type="EMBL" id="OKP91219.1"/>
    </source>
</evidence>
<organism evidence="2 3">
    <name type="scientific">Paenibacillus helianthi</name>
    <dbReference type="NCBI Taxonomy" id="1349432"/>
    <lineage>
        <taxon>Bacteria</taxon>
        <taxon>Bacillati</taxon>
        <taxon>Bacillota</taxon>
        <taxon>Bacilli</taxon>
        <taxon>Bacillales</taxon>
        <taxon>Paenibacillaceae</taxon>
        <taxon>Paenibacillus</taxon>
    </lineage>
</organism>
<gene>
    <name evidence="2" type="ORF">A3844_05170</name>
</gene>
<sequence>MQIDGMKMITVKQRSSSSYGIPGPDSVAATNELSTQSSSNNVKWDEINDPLVNKAMKDKLKASVDAIVQKDVDAFHKTLSPDIGSEHDYLLDNPVKFTALGKAVEENGRILVPVKGENQRTDSNGAEMTYTFYFEKDKSGEWQIVVID</sequence>
<evidence type="ECO:0000256" key="1">
    <source>
        <dbReference type="SAM" id="MobiDB-lite"/>
    </source>
</evidence>
<dbReference type="Proteomes" id="UP000186058">
    <property type="component" value="Unassembled WGS sequence"/>
</dbReference>
<evidence type="ECO:0000313" key="3">
    <source>
        <dbReference type="Proteomes" id="UP000186058"/>
    </source>
</evidence>
<feature type="compositionally biased region" description="Polar residues" evidence="1">
    <location>
        <begin position="28"/>
        <end position="42"/>
    </location>
</feature>
<accession>A0ABX3ETE6</accession>
<dbReference type="EMBL" id="LVWI01000002">
    <property type="protein sequence ID" value="OKP91219.1"/>
    <property type="molecule type" value="Genomic_DNA"/>
</dbReference>
<reference evidence="2 3" key="1">
    <citation type="submission" date="2016-03" db="EMBL/GenBank/DDBJ databases">
        <authorList>
            <person name="Sant'Anna F.H."/>
            <person name="Ambrosini A."/>
            <person name="Souza R."/>
            <person name="Bach E."/>
            <person name="Fernandes G."/>
            <person name="Balsanelli E."/>
            <person name="Baura V.A."/>
            <person name="Souza E.M."/>
            <person name="Passaglia L."/>
        </authorList>
    </citation>
    <scope>NUCLEOTIDE SEQUENCE [LARGE SCALE GENOMIC DNA]</scope>
    <source>
        <strain evidence="2 3">P26E</strain>
    </source>
</reference>
<keyword evidence="3" id="KW-1185">Reference proteome</keyword>
<protein>
    <submittedName>
        <fullName evidence="2">Uncharacterized protein</fullName>
    </submittedName>
</protein>
<proteinExistence type="predicted"/>